<dbReference type="EMBL" id="KN832581">
    <property type="protein sequence ID" value="KII83152.1"/>
    <property type="molecule type" value="Genomic_DNA"/>
</dbReference>
<sequence>MYDNDSAPSEATRAAFECLRRSLKLTNASSMFVFLFLVVVLLPLDGVHYNTWPPLAEMRGPRHHPRTPFPRDHSLALDNLKADTRGAPHTARLSCVPPATAPSLSAPATHTRRLPTVFPGSRRLHPARARSALRVYLGPLSRPHTAFHVTTPVPLPPRSQPRTRQPESRHARRTPHSSTELCPSCHRTLAFRASHAHPPPPHRIPAQPPPPSRPRTFGPPRLFGASIEASHCFVIASPSRTAGAFHAGGVREGEGWRGRARDEHPRLLTTPHPTRLAVPDPGTTDADDAVEQAVGAAADMPAVLSPSPLCTPPPSPFAPPAPTFSTCTAVQRRPHPHLHRARPRCPCAHRPCSATPSLSALCTPPPSPFALFAPAPSSAAPSPSPSAPCTPPPSLCAPPVHAPAIPVRAARAHVLDVHGSAAPSPSPSAPCTPPLSLCAPPVQRNPVLIRTVHTPAVPVRTVCARTILVRTVRGIPFAPSLLRCPRSPAVPVCAVRAVPIRTVHTPLSRCKSAARAPCRPPPPPPRSPATTSAHASAAVGKSAARAPCTPPPPPRSPPTPSPHASATAGKSAAQAPWRPPPPPLGSLSANVVCSHQCRGRRIRSASAVHTTATAVALLRTSRLLTPAPQ</sequence>
<feature type="compositionally biased region" description="Pro residues" evidence="1">
    <location>
        <begin position="197"/>
        <end position="213"/>
    </location>
</feature>
<feature type="transmembrane region" description="Helical" evidence="2">
    <location>
        <begin position="25"/>
        <end position="44"/>
    </location>
</feature>
<evidence type="ECO:0000313" key="4">
    <source>
        <dbReference type="Proteomes" id="UP000053263"/>
    </source>
</evidence>
<dbReference type="Proteomes" id="UP000053263">
    <property type="component" value="Unassembled WGS sequence"/>
</dbReference>
<protein>
    <submittedName>
        <fullName evidence="3">Uncharacterized protein</fullName>
    </submittedName>
</protein>
<reference evidence="3 4" key="1">
    <citation type="submission" date="2014-06" db="EMBL/GenBank/DDBJ databases">
        <title>Evolutionary Origins and Diversification of the Mycorrhizal Mutualists.</title>
        <authorList>
            <consortium name="DOE Joint Genome Institute"/>
            <consortium name="Mycorrhizal Genomics Consortium"/>
            <person name="Kohler A."/>
            <person name="Kuo A."/>
            <person name="Nagy L.G."/>
            <person name="Floudas D."/>
            <person name="Copeland A."/>
            <person name="Barry K.W."/>
            <person name="Cichocki N."/>
            <person name="Veneault-Fourrey C."/>
            <person name="LaButti K."/>
            <person name="Lindquist E.A."/>
            <person name="Lipzen A."/>
            <person name="Lundell T."/>
            <person name="Morin E."/>
            <person name="Murat C."/>
            <person name="Riley R."/>
            <person name="Ohm R."/>
            <person name="Sun H."/>
            <person name="Tunlid A."/>
            <person name="Henrissat B."/>
            <person name="Grigoriev I.V."/>
            <person name="Hibbett D.S."/>
            <person name="Martin F."/>
        </authorList>
    </citation>
    <scope>NUCLEOTIDE SEQUENCE [LARGE SCALE GENOMIC DNA]</scope>
    <source>
        <strain evidence="3 4">FD-325 SS-3</strain>
    </source>
</reference>
<keyword evidence="2" id="KW-0472">Membrane</keyword>
<keyword evidence="4" id="KW-1185">Reference proteome</keyword>
<keyword evidence="2" id="KW-0812">Transmembrane</keyword>
<feature type="compositionally biased region" description="Low complexity" evidence="1">
    <location>
        <begin position="528"/>
        <end position="547"/>
    </location>
</feature>
<organism evidence="3 4">
    <name type="scientific">Plicaturopsis crispa FD-325 SS-3</name>
    <dbReference type="NCBI Taxonomy" id="944288"/>
    <lineage>
        <taxon>Eukaryota</taxon>
        <taxon>Fungi</taxon>
        <taxon>Dikarya</taxon>
        <taxon>Basidiomycota</taxon>
        <taxon>Agaricomycotina</taxon>
        <taxon>Agaricomycetes</taxon>
        <taxon>Agaricomycetidae</taxon>
        <taxon>Amylocorticiales</taxon>
        <taxon>Amylocorticiaceae</taxon>
        <taxon>Plicatura</taxon>
        <taxon>Plicaturopsis crispa</taxon>
    </lineage>
</organism>
<dbReference type="AlphaFoldDB" id="A0A0C9SPZ5"/>
<evidence type="ECO:0000313" key="3">
    <source>
        <dbReference type="EMBL" id="KII83152.1"/>
    </source>
</evidence>
<feature type="compositionally biased region" description="Pro residues" evidence="1">
    <location>
        <begin position="518"/>
        <end position="527"/>
    </location>
</feature>
<feature type="compositionally biased region" description="Low complexity" evidence="1">
    <location>
        <begin position="562"/>
        <end position="575"/>
    </location>
</feature>
<keyword evidence="2" id="KW-1133">Transmembrane helix</keyword>
<name>A0A0C9SPZ5_PLICR</name>
<dbReference type="HOGENOM" id="CLU_434833_0_0_1"/>
<gene>
    <name evidence="3" type="ORF">PLICRDRAFT_180653</name>
</gene>
<accession>A0A0C9SPZ5</accession>
<feature type="compositionally biased region" description="Pro residues" evidence="1">
    <location>
        <begin position="548"/>
        <end position="561"/>
    </location>
</feature>
<feature type="region of interest" description="Disordered" evidence="1">
    <location>
        <begin position="147"/>
        <end position="215"/>
    </location>
</feature>
<evidence type="ECO:0000256" key="1">
    <source>
        <dbReference type="SAM" id="MobiDB-lite"/>
    </source>
</evidence>
<evidence type="ECO:0000256" key="2">
    <source>
        <dbReference type="SAM" id="Phobius"/>
    </source>
</evidence>
<proteinExistence type="predicted"/>
<feature type="region of interest" description="Disordered" evidence="1">
    <location>
        <begin position="511"/>
        <end position="583"/>
    </location>
</feature>